<protein>
    <recommendedName>
        <fullName evidence="4">Short-chain dehydrogenase</fullName>
    </recommendedName>
</protein>
<feature type="region of interest" description="Disordered" evidence="1">
    <location>
        <begin position="46"/>
        <end position="94"/>
    </location>
</feature>
<evidence type="ECO:0000256" key="1">
    <source>
        <dbReference type="SAM" id="MobiDB-lite"/>
    </source>
</evidence>
<reference evidence="2 3" key="1">
    <citation type="submission" date="2020-08" db="EMBL/GenBank/DDBJ databases">
        <title>Genomic Encyclopedia of Type Strains, Phase III (KMG-III): the genomes of soil and plant-associated and newly described type strains.</title>
        <authorList>
            <person name="Whitman W."/>
        </authorList>
    </citation>
    <scope>NUCLEOTIDE SEQUENCE [LARGE SCALE GENOMIC DNA]</scope>
    <source>
        <strain evidence="2 3">CECT 8640</strain>
    </source>
</reference>
<dbReference type="InterPro" id="IPR036291">
    <property type="entry name" value="NAD(P)-bd_dom_sf"/>
</dbReference>
<name>A0A841CG37_9PSEU</name>
<organism evidence="2 3">
    <name type="scientific">Saccharothrix tamanrassetensis</name>
    <dbReference type="NCBI Taxonomy" id="1051531"/>
    <lineage>
        <taxon>Bacteria</taxon>
        <taxon>Bacillati</taxon>
        <taxon>Actinomycetota</taxon>
        <taxon>Actinomycetes</taxon>
        <taxon>Pseudonocardiales</taxon>
        <taxon>Pseudonocardiaceae</taxon>
        <taxon>Saccharothrix</taxon>
    </lineage>
</organism>
<evidence type="ECO:0000313" key="2">
    <source>
        <dbReference type="EMBL" id="MBB5955953.1"/>
    </source>
</evidence>
<dbReference type="EMBL" id="JACHJN010000003">
    <property type="protein sequence ID" value="MBB5955953.1"/>
    <property type="molecule type" value="Genomic_DNA"/>
</dbReference>
<proteinExistence type="predicted"/>
<dbReference type="Gene3D" id="3.40.50.720">
    <property type="entry name" value="NAD(P)-binding Rossmann-like Domain"/>
    <property type="match status" value="1"/>
</dbReference>
<gene>
    <name evidence="2" type="ORF">FHS29_002534</name>
</gene>
<keyword evidence="3" id="KW-1185">Reference proteome</keyword>
<dbReference type="SUPFAM" id="SSF51735">
    <property type="entry name" value="NAD(P)-binding Rossmann-fold domains"/>
    <property type="match status" value="1"/>
</dbReference>
<sequence length="228" mass="24247">MNGRTALVLGGTGMLKGCADDLLAQGWQVVLPSRRPPRAGMAARAALGGRGHVPQQNVSRDESRNVSRDGAQSRSRDGARDDSSDASRNVSPTGAKWVRADWARPEELAESVRDALAAPADLLVAWVHLSYRVPVLRAVAPLLAPHAPVVEVHDSGGISSRHGVPDPILPGHPTQQVVLGFVRHGGAMRWLSHEETSVGVLDAVHRALEGKPPSVLQVGEVDTWAVRS</sequence>
<comment type="caution">
    <text evidence="2">The sequence shown here is derived from an EMBL/GenBank/DDBJ whole genome shotgun (WGS) entry which is preliminary data.</text>
</comment>
<dbReference type="RefSeq" id="WP_184690739.1">
    <property type="nucleotide sequence ID" value="NZ_JACHJN010000003.1"/>
</dbReference>
<accession>A0A841CG37</accession>
<evidence type="ECO:0000313" key="3">
    <source>
        <dbReference type="Proteomes" id="UP000547510"/>
    </source>
</evidence>
<dbReference type="Proteomes" id="UP000547510">
    <property type="component" value="Unassembled WGS sequence"/>
</dbReference>
<evidence type="ECO:0008006" key="4">
    <source>
        <dbReference type="Google" id="ProtNLM"/>
    </source>
</evidence>
<feature type="compositionally biased region" description="Basic and acidic residues" evidence="1">
    <location>
        <begin position="74"/>
        <end position="85"/>
    </location>
</feature>
<dbReference type="AlphaFoldDB" id="A0A841CG37"/>